<evidence type="ECO:0000313" key="2">
    <source>
        <dbReference type="EMBL" id="MDA7423791.1"/>
    </source>
</evidence>
<accession>A0ABT4XPB5</accession>
<reference evidence="2 3" key="1">
    <citation type="submission" date="2023-01" db="EMBL/GenBank/DDBJ databases">
        <title>Thalassococcus onchidii sp. nov., isolated from a marine invertebrate from the South China Sea.</title>
        <authorList>
            <person name="Xu S."/>
            <person name="Liu Z."/>
            <person name="Xu Y."/>
        </authorList>
    </citation>
    <scope>NUCLEOTIDE SEQUENCE [LARGE SCALE GENOMIC DNA]</scope>
    <source>
        <strain evidence="2 3">KCTC 32084</strain>
    </source>
</reference>
<feature type="transmembrane region" description="Helical" evidence="1">
    <location>
        <begin position="41"/>
        <end position="62"/>
    </location>
</feature>
<sequence length="92" mass="10183">MRRQVRQGLVSHGFGRLPADERLKWFGSDLDAIAGQPGDQAFLFGLVPCAVAACVMPFLSVLDRLPSDTQLRRAVRSNARLMAYVARRRAAL</sequence>
<evidence type="ECO:0000256" key="1">
    <source>
        <dbReference type="SAM" id="Phobius"/>
    </source>
</evidence>
<keyword evidence="1" id="KW-0472">Membrane</keyword>
<keyword evidence="1" id="KW-1133">Transmembrane helix</keyword>
<dbReference type="Proteomes" id="UP001210720">
    <property type="component" value="Unassembled WGS sequence"/>
</dbReference>
<protein>
    <recommendedName>
        <fullName evidence="4">Metaxin glutathione S-transferase domain-containing protein</fullName>
    </recommendedName>
</protein>
<dbReference type="RefSeq" id="WP_271431125.1">
    <property type="nucleotide sequence ID" value="NZ_JAQIOY010000001.1"/>
</dbReference>
<keyword evidence="3" id="KW-1185">Reference proteome</keyword>
<gene>
    <name evidence="2" type="ORF">PFY00_03555</name>
</gene>
<keyword evidence="1" id="KW-0812">Transmembrane</keyword>
<dbReference type="EMBL" id="JAQIOY010000001">
    <property type="protein sequence ID" value="MDA7423791.1"/>
    <property type="molecule type" value="Genomic_DNA"/>
</dbReference>
<organism evidence="2 3">
    <name type="scientific">Thalassococcus lentus</name>
    <dbReference type="NCBI Taxonomy" id="1210524"/>
    <lineage>
        <taxon>Bacteria</taxon>
        <taxon>Pseudomonadati</taxon>
        <taxon>Pseudomonadota</taxon>
        <taxon>Alphaproteobacteria</taxon>
        <taxon>Rhodobacterales</taxon>
        <taxon>Roseobacteraceae</taxon>
        <taxon>Thalassococcus</taxon>
    </lineage>
</organism>
<evidence type="ECO:0000313" key="3">
    <source>
        <dbReference type="Proteomes" id="UP001210720"/>
    </source>
</evidence>
<evidence type="ECO:0008006" key="4">
    <source>
        <dbReference type="Google" id="ProtNLM"/>
    </source>
</evidence>
<name>A0ABT4XPB5_9RHOB</name>
<proteinExistence type="predicted"/>
<comment type="caution">
    <text evidence="2">The sequence shown here is derived from an EMBL/GenBank/DDBJ whole genome shotgun (WGS) entry which is preliminary data.</text>
</comment>